<evidence type="ECO:0000256" key="2">
    <source>
        <dbReference type="ARBA" id="ARBA00022475"/>
    </source>
</evidence>
<sequence>MLSSPMRAFRNSSACILSAIEGGLRPCSSAASARGAAGQPWRDNAGAGLPLCARKSRDNFSGLSATEPRARRLFGRMNALRPPSLPFPPALGSLAAVAIPVRNEAERIGACLDALAAQREAGPFAVLLLLNGCTDTTEAVVRARAAALPFRLVLRRARLPATYAHAGEARARAMEAAAALLERGGCGEGLLLTTDADSRVAPDWLAATRAEISAGAEAVAGWVEHEPQEAARLPPALAGRIALENAYEALLAELEARLDPLPGDLWPRHRMSSGASLAVRLSTFRRVGGLPRVPAGEDRAFCAALAAADIRLRHSLAVRVRTACRTEGRATGGAADTLRRQLAEPGLACDPMLEPAGLARRRWQVRAALRRHHAAGDALGLLAMARHLRLHWREAESWLGRPFGSLWEAAERESLLLMRRPLHPAQLPEEIAHARALLAEMVRPGAADPAGSVPCVPAAPPEALESWP</sequence>
<dbReference type="EMBL" id="SNVJ01000004">
    <property type="protein sequence ID" value="MXP63039.1"/>
    <property type="molecule type" value="Genomic_DNA"/>
</dbReference>
<feature type="region of interest" description="Disordered" evidence="6">
    <location>
        <begin position="448"/>
        <end position="468"/>
    </location>
</feature>
<keyword evidence="2" id="KW-1003">Cell membrane</keyword>
<keyword evidence="4 8" id="KW-0808">Transferase</keyword>
<keyword evidence="3" id="KW-0328">Glycosyltransferase</keyword>
<dbReference type="SUPFAM" id="SSF53448">
    <property type="entry name" value="Nucleotide-diphospho-sugar transferases"/>
    <property type="match status" value="1"/>
</dbReference>
<evidence type="ECO:0000256" key="5">
    <source>
        <dbReference type="ARBA" id="ARBA00023136"/>
    </source>
</evidence>
<evidence type="ECO:0000256" key="1">
    <source>
        <dbReference type="ARBA" id="ARBA00004236"/>
    </source>
</evidence>
<evidence type="ECO:0000313" key="8">
    <source>
        <dbReference type="EMBL" id="MXP63039.1"/>
    </source>
</evidence>
<dbReference type="Pfam" id="PF00535">
    <property type="entry name" value="Glycos_transf_2"/>
    <property type="match status" value="1"/>
</dbReference>
<organism evidence="8 9">
    <name type="scientific">Teichococcus coralli</name>
    <dbReference type="NCBI Taxonomy" id="2545983"/>
    <lineage>
        <taxon>Bacteria</taxon>
        <taxon>Pseudomonadati</taxon>
        <taxon>Pseudomonadota</taxon>
        <taxon>Alphaproteobacteria</taxon>
        <taxon>Acetobacterales</taxon>
        <taxon>Roseomonadaceae</taxon>
        <taxon>Roseomonas</taxon>
    </lineage>
</organism>
<proteinExistence type="predicted"/>
<keyword evidence="9" id="KW-1185">Reference proteome</keyword>
<accession>A0A845BHX4</accession>
<feature type="domain" description="Glycosyltransferase 2-like" evidence="7">
    <location>
        <begin position="97"/>
        <end position="236"/>
    </location>
</feature>
<comment type="subcellular location">
    <subcellularLocation>
        <location evidence="1">Cell membrane</location>
    </subcellularLocation>
</comment>
<dbReference type="InterPro" id="IPR001173">
    <property type="entry name" value="Glyco_trans_2-like"/>
</dbReference>
<dbReference type="Proteomes" id="UP000460715">
    <property type="component" value="Unassembled WGS sequence"/>
</dbReference>
<evidence type="ECO:0000259" key="7">
    <source>
        <dbReference type="Pfam" id="PF00535"/>
    </source>
</evidence>
<protein>
    <submittedName>
        <fullName evidence="8">Glycosyltransferase</fullName>
    </submittedName>
</protein>
<gene>
    <name evidence="8" type="ORF">E0493_06690</name>
</gene>
<dbReference type="GO" id="GO:0005886">
    <property type="term" value="C:plasma membrane"/>
    <property type="evidence" value="ECO:0007669"/>
    <property type="project" value="UniProtKB-SubCell"/>
</dbReference>
<dbReference type="Gene3D" id="3.90.550.10">
    <property type="entry name" value="Spore Coat Polysaccharide Biosynthesis Protein SpsA, Chain A"/>
    <property type="match status" value="1"/>
</dbReference>
<reference evidence="8 9" key="1">
    <citation type="submission" date="2019-03" db="EMBL/GenBank/DDBJ databases">
        <title>Roseomonas sp. a novel Roseomonas species isolated from Sea whip Gorgonian.</title>
        <authorList>
            <person name="Li F."/>
            <person name="Pan X."/>
            <person name="Huang S."/>
            <person name="Li Z."/>
            <person name="Meng B."/>
        </authorList>
    </citation>
    <scope>NUCLEOTIDE SEQUENCE [LARGE SCALE GENOMIC DNA]</scope>
    <source>
        <strain evidence="8 9">M0104</strain>
    </source>
</reference>
<evidence type="ECO:0000256" key="3">
    <source>
        <dbReference type="ARBA" id="ARBA00022676"/>
    </source>
</evidence>
<keyword evidence="5" id="KW-0472">Membrane</keyword>
<dbReference type="GO" id="GO:0016757">
    <property type="term" value="F:glycosyltransferase activity"/>
    <property type="evidence" value="ECO:0007669"/>
    <property type="project" value="UniProtKB-KW"/>
</dbReference>
<comment type="caution">
    <text evidence="8">The sequence shown here is derived from an EMBL/GenBank/DDBJ whole genome shotgun (WGS) entry which is preliminary data.</text>
</comment>
<dbReference type="AlphaFoldDB" id="A0A845BHX4"/>
<dbReference type="PANTHER" id="PTHR43646:SF2">
    <property type="entry name" value="GLYCOSYLTRANSFERASE 2-LIKE DOMAIN-CONTAINING PROTEIN"/>
    <property type="match status" value="1"/>
</dbReference>
<dbReference type="InterPro" id="IPR029044">
    <property type="entry name" value="Nucleotide-diphossugar_trans"/>
</dbReference>
<evidence type="ECO:0000256" key="4">
    <source>
        <dbReference type="ARBA" id="ARBA00022679"/>
    </source>
</evidence>
<dbReference type="PANTHER" id="PTHR43646">
    <property type="entry name" value="GLYCOSYLTRANSFERASE"/>
    <property type="match status" value="1"/>
</dbReference>
<evidence type="ECO:0000313" key="9">
    <source>
        <dbReference type="Proteomes" id="UP000460715"/>
    </source>
</evidence>
<evidence type="ECO:0000256" key="6">
    <source>
        <dbReference type="SAM" id="MobiDB-lite"/>
    </source>
</evidence>
<name>A0A845BHX4_9PROT</name>